<protein>
    <submittedName>
        <fullName evidence="3">PH domain-containing protein</fullName>
    </submittedName>
</protein>
<comment type="caution">
    <text evidence="3">The sequence shown here is derived from an EMBL/GenBank/DDBJ whole genome shotgun (WGS) entry which is preliminary data.</text>
</comment>
<keyword evidence="1" id="KW-0472">Membrane</keyword>
<proteinExistence type="predicted"/>
<dbReference type="InterPro" id="IPR009589">
    <property type="entry name" value="PH_YyaB-like"/>
</dbReference>
<reference evidence="4" key="1">
    <citation type="journal article" date="2019" name="Int. J. Syst. Evol. Microbiol.">
        <title>The Global Catalogue of Microorganisms (GCM) 10K type strain sequencing project: providing services to taxonomists for standard genome sequencing and annotation.</title>
        <authorList>
            <consortium name="The Broad Institute Genomics Platform"/>
            <consortium name="The Broad Institute Genome Sequencing Center for Infectious Disease"/>
            <person name="Wu L."/>
            <person name="Ma J."/>
        </authorList>
    </citation>
    <scope>NUCLEOTIDE SEQUENCE [LARGE SCALE GENOMIC DNA]</scope>
    <source>
        <strain evidence="4">CGMCC 1.13574</strain>
    </source>
</reference>
<feature type="domain" description="Uncharacterized protein YyaB-like PH" evidence="2">
    <location>
        <begin position="60"/>
        <end position="131"/>
    </location>
</feature>
<dbReference type="RefSeq" id="WP_377005019.1">
    <property type="nucleotide sequence ID" value="NZ_JBHSGG010000033.1"/>
</dbReference>
<evidence type="ECO:0000259" key="2">
    <source>
        <dbReference type="Pfam" id="PF06713"/>
    </source>
</evidence>
<keyword evidence="4" id="KW-1185">Reference proteome</keyword>
<evidence type="ECO:0000256" key="1">
    <source>
        <dbReference type="SAM" id="Phobius"/>
    </source>
</evidence>
<gene>
    <name evidence="3" type="ORF">ACFO3Q_12320</name>
</gene>
<sequence length="141" mass="15260">MSIVHRSKVDAWLLVVLVLVVVVPLFASAVLLADGSAAAWVALPLVAPGAVLPAWLLLGTRYVLQLGLLTVRCGPFAWRVPLAEVTGMHPTRNPLSSPALSLDRLRIDYGVGRSIMVSPRDRARFVEDLERLRAGAGRMES</sequence>
<dbReference type="Pfam" id="PF06713">
    <property type="entry name" value="bPH_4"/>
    <property type="match status" value="1"/>
</dbReference>
<evidence type="ECO:0000313" key="4">
    <source>
        <dbReference type="Proteomes" id="UP001595892"/>
    </source>
</evidence>
<dbReference type="EMBL" id="JBHSGG010000033">
    <property type="protein sequence ID" value="MFC4728952.1"/>
    <property type="molecule type" value="Genomic_DNA"/>
</dbReference>
<keyword evidence="1" id="KW-1133">Transmembrane helix</keyword>
<feature type="transmembrane region" description="Helical" evidence="1">
    <location>
        <begin position="38"/>
        <end position="58"/>
    </location>
</feature>
<keyword evidence="1" id="KW-0812">Transmembrane</keyword>
<name>A0ABV9NKU8_9GAMM</name>
<dbReference type="Proteomes" id="UP001595892">
    <property type="component" value="Unassembled WGS sequence"/>
</dbReference>
<feature type="transmembrane region" description="Helical" evidence="1">
    <location>
        <begin position="12"/>
        <end position="32"/>
    </location>
</feature>
<evidence type="ECO:0000313" key="3">
    <source>
        <dbReference type="EMBL" id="MFC4728952.1"/>
    </source>
</evidence>
<accession>A0ABV9NKU8</accession>
<organism evidence="3 4">
    <name type="scientific">Coralloluteibacterium thermophilum</name>
    <dbReference type="NCBI Taxonomy" id="2707049"/>
    <lineage>
        <taxon>Bacteria</taxon>
        <taxon>Pseudomonadati</taxon>
        <taxon>Pseudomonadota</taxon>
        <taxon>Gammaproteobacteria</taxon>
        <taxon>Lysobacterales</taxon>
        <taxon>Lysobacteraceae</taxon>
        <taxon>Coralloluteibacterium</taxon>
    </lineage>
</organism>